<gene>
    <name evidence="1" type="ORF">ACFFLS_08955</name>
</gene>
<accession>A0ABV6BNZ3</accession>
<dbReference type="EMBL" id="JBHLYW010000007">
    <property type="protein sequence ID" value="MFC0077169.1"/>
    <property type="molecule type" value="Genomic_DNA"/>
</dbReference>
<sequence>MVLTKNQTTEIKGAIASALEKVYALDFSLIERHAHERSCAFRFGLYFSEIVARTSFGVDNELTIDFDYNRNHRNVKNMKGFNTKHGIFPDIILHHRGFNDKNIAVIEFKGHWTRNERDDEKLRGFTSQEANDYHYGIGVFIRLATTLDTCEIVYYKNGTFENEQ</sequence>
<keyword evidence="2" id="KW-1185">Reference proteome</keyword>
<proteinExistence type="predicted"/>
<evidence type="ECO:0000313" key="2">
    <source>
        <dbReference type="Proteomes" id="UP001589734"/>
    </source>
</evidence>
<organism evidence="1 2">
    <name type="scientific">Flavobacterium procerum</name>
    <dbReference type="NCBI Taxonomy" id="1455569"/>
    <lineage>
        <taxon>Bacteria</taxon>
        <taxon>Pseudomonadati</taxon>
        <taxon>Bacteroidota</taxon>
        <taxon>Flavobacteriia</taxon>
        <taxon>Flavobacteriales</taxon>
        <taxon>Flavobacteriaceae</taxon>
        <taxon>Flavobacterium</taxon>
    </lineage>
</organism>
<comment type="caution">
    <text evidence="1">The sequence shown here is derived from an EMBL/GenBank/DDBJ whole genome shotgun (WGS) entry which is preliminary data.</text>
</comment>
<dbReference type="RefSeq" id="WP_379686243.1">
    <property type="nucleotide sequence ID" value="NZ_JBHLYW010000007.1"/>
</dbReference>
<evidence type="ECO:0008006" key="3">
    <source>
        <dbReference type="Google" id="ProtNLM"/>
    </source>
</evidence>
<dbReference type="Proteomes" id="UP001589734">
    <property type="component" value="Unassembled WGS sequence"/>
</dbReference>
<reference evidence="1 2" key="1">
    <citation type="submission" date="2024-09" db="EMBL/GenBank/DDBJ databases">
        <authorList>
            <person name="Sun Q."/>
            <person name="Mori K."/>
        </authorList>
    </citation>
    <scope>NUCLEOTIDE SEQUENCE [LARGE SCALE GENOMIC DNA]</scope>
    <source>
        <strain evidence="1 2">CGMCC 1.12926</strain>
    </source>
</reference>
<protein>
    <recommendedName>
        <fullName evidence="3">Restriction endonuclease</fullName>
    </recommendedName>
</protein>
<evidence type="ECO:0000313" key="1">
    <source>
        <dbReference type="EMBL" id="MFC0077169.1"/>
    </source>
</evidence>
<name>A0ABV6BNZ3_9FLAO</name>